<evidence type="ECO:0000259" key="1">
    <source>
        <dbReference type="PROSITE" id="PS51178"/>
    </source>
</evidence>
<dbReference type="AlphaFoldDB" id="A0A1M7CNM8"/>
<proteinExistence type="predicted"/>
<accession>A0A1M7CNM8</accession>
<dbReference type="Pfam" id="PF03793">
    <property type="entry name" value="PASTA"/>
    <property type="match status" value="1"/>
</dbReference>
<dbReference type="InterPro" id="IPR005543">
    <property type="entry name" value="PASTA_dom"/>
</dbReference>
<dbReference type="EMBL" id="LT670844">
    <property type="protein sequence ID" value="SHL68866.1"/>
    <property type="molecule type" value="Genomic_DNA"/>
</dbReference>
<reference evidence="2 3" key="1">
    <citation type="submission" date="2016-11" db="EMBL/GenBank/DDBJ databases">
        <authorList>
            <person name="Jaros S."/>
            <person name="Januszkiewicz K."/>
            <person name="Wedrychowicz H."/>
        </authorList>
    </citation>
    <scope>NUCLEOTIDE SEQUENCE [LARGE SCALE GENOMIC DNA]</scope>
    <source>
        <strain evidence="2 3">GAS499</strain>
    </source>
</reference>
<organism evidence="2 3">
    <name type="scientific">Bradyrhizobium lablabi</name>
    <dbReference type="NCBI Taxonomy" id="722472"/>
    <lineage>
        <taxon>Bacteria</taxon>
        <taxon>Pseudomonadati</taxon>
        <taxon>Pseudomonadota</taxon>
        <taxon>Alphaproteobacteria</taxon>
        <taxon>Hyphomicrobiales</taxon>
        <taxon>Nitrobacteraceae</taxon>
        <taxon>Bradyrhizobium</taxon>
    </lineage>
</organism>
<sequence length="379" mass="40736">MAFLPVDRGQFNSEPVPPDWPQQIEQRIYYWPDPLRGVDVSLRDYIYTTSQGRADIEGVVQDVFPLNRQDVPPDFLAPQFEQQFRNEGFDAAALVMLGGQGAGQASGLPGYWARFVMAEGVGVWAMELTHAIAGYADLYTNDRANDLNGFDNMDCACGTHPTAYTKVQLGWLDPSAIMVDTATSAEFALHTLGLVQPPPAGRCTAVRIETSGNPLFVEARQRVDQYDGGNWWNKRLLGTNEVPVGISSEGVIIYELAGVEDPNAPPGETDPLIRLLTQTALSPGASFTSSSGVTVRVTAALAGGFAVSIDNPTAPSLVVPDLFQVSFKLALKQLRDLGLVPKPTSGPQNSWVKSQSPTAGTVVARGATVTMTLKTGPLQ</sequence>
<dbReference type="Proteomes" id="UP000189935">
    <property type="component" value="Chromosome I"/>
</dbReference>
<dbReference type="Gene3D" id="3.30.10.20">
    <property type="match status" value="1"/>
</dbReference>
<feature type="domain" description="PASTA" evidence="1">
    <location>
        <begin position="313"/>
        <end position="375"/>
    </location>
</feature>
<evidence type="ECO:0000313" key="3">
    <source>
        <dbReference type="Proteomes" id="UP000189935"/>
    </source>
</evidence>
<gene>
    <name evidence="2" type="ORF">SAMN05444159_6551</name>
</gene>
<name>A0A1M7CNM8_9BRAD</name>
<dbReference type="PROSITE" id="PS51178">
    <property type="entry name" value="PASTA"/>
    <property type="match status" value="1"/>
</dbReference>
<evidence type="ECO:0000313" key="2">
    <source>
        <dbReference type="EMBL" id="SHL68866.1"/>
    </source>
</evidence>
<protein>
    <submittedName>
        <fullName evidence="2">PASTA domain-containing protein</fullName>
    </submittedName>
</protein>